<gene>
    <name evidence="1" type="ORF">HCT48_03580</name>
</gene>
<accession>A0A968GEX9</accession>
<dbReference type="EMBL" id="JAATLM010000001">
    <property type="protein sequence ID" value="NIZ69294.1"/>
    <property type="molecule type" value="Genomic_DNA"/>
</dbReference>
<dbReference type="RefSeq" id="WP_167695388.1">
    <property type="nucleotide sequence ID" value="NZ_CP118181.1"/>
</dbReference>
<dbReference type="Proteomes" id="UP000778951">
    <property type="component" value="Unassembled WGS sequence"/>
</dbReference>
<sequence length="164" mass="18876">MRGNNFYDIEQVNEAIKEYCVEKGCEKALFKFRSADQSGNFFKECSKNKYMNCPYNQPSSHCRSQFKDNSPHIPCKKENYWVLSDVIDGRHPDKQAFKDVKFAMYPHPDSEDGYIDMTTVLTKLTSKSAIHDALKELFSVQGIEITDKNIMKVVLTKLKIQSAS</sequence>
<comment type="caution">
    <text evidence="1">The sequence shown here is derived from an EMBL/GenBank/DDBJ whole genome shotgun (WGS) entry which is preliminary data.</text>
</comment>
<evidence type="ECO:0000313" key="2">
    <source>
        <dbReference type="Proteomes" id="UP000778951"/>
    </source>
</evidence>
<keyword evidence="2" id="KW-1185">Reference proteome</keyword>
<proteinExistence type="predicted"/>
<reference evidence="1" key="1">
    <citation type="submission" date="2020-03" db="EMBL/GenBank/DDBJ databases">
        <title>Spirochaetal bacteria isolated from arthropods constitute a novel genus Entomospira genus novum within the order Spirochaetales.</title>
        <authorList>
            <person name="Grana-Miraglia L."/>
            <person name="Sikutova S."/>
            <person name="Fingerle V."/>
            <person name="Sing A."/>
            <person name="Castillo-Ramirez S."/>
            <person name="Margos G."/>
            <person name="Rudolf I."/>
        </authorList>
    </citation>
    <scope>NUCLEOTIDE SEQUENCE</scope>
    <source>
        <strain evidence="1">BR149</strain>
    </source>
</reference>
<dbReference type="AlphaFoldDB" id="A0A968GEX9"/>
<evidence type="ECO:0000313" key="1">
    <source>
        <dbReference type="EMBL" id="NIZ69294.1"/>
    </source>
</evidence>
<organism evidence="1 2">
    <name type="scientific">Entomospira culicis</name>
    <dbReference type="NCBI Taxonomy" id="2719989"/>
    <lineage>
        <taxon>Bacteria</taxon>
        <taxon>Pseudomonadati</taxon>
        <taxon>Spirochaetota</taxon>
        <taxon>Spirochaetia</taxon>
        <taxon>Spirochaetales</taxon>
        <taxon>Spirochaetaceae</taxon>
        <taxon>Entomospira</taxon>
    </lineage>
</organism>
<protein>
    <submittedName>
        <fullName evidence="1">Uncharacterized protein</fullName>
    </submittedName>
</protein>
<name>A0A968GEX9_9SPIO</name>